<protein>
    <recommendedName>
        <fullName evidence="1">AB hydrolase-1 domain-containing protein</fullName>
    </recommendedName>
</protein>
<dbReference type="STRING" id="632955.GCA_000829675_01001"/>
<gene>
    <name evidence="2" type="ORF">F945_01524</name>
</gene>
<dbReference type="InterPro" id="IPR029058">
    <property type="entry name" value="AB_hydrolase_fold"/>
</dbReference>
<name>S3N357_9GAMM</name>
<evidence type="ECO:0000313" key="3">
    <source>
        <dbReference type="Proteomes" id="UP000014568"/>
    </source>
</evidence>
<proteinExistence type="predicted"/>
<dbReference type="AlphaFoldDB" id="S3N357"/>
<evidence type="ECO:0000259" key="1">
    <source>
        <dbReference type="Pfam" id="PF12697"/>
    </source>
</evidence>
<dbReference type="PATRIC" id="fig|421052.3.peg.1482"/>
<dbReference type="InterPro" id="IPR000073">
    <property type="entry name" value="AB_hydrolase_1"/>
</dbReference>
<dbReference type="eggNOG" id="COG1075">
    <property type="taxonomic scope" value="Bacteria"/>
</dbReference>
<organism evidence="2 3">
    <name type="scientific">Acinetobacter rudis CIP 110305</name>
    <dbReference type="NCBI Taxonomy" id="421052"/>
    <lineage>
        <taxon>Bacteria</taxon>
        <taxon>Pseudomonadati</taxon>
        <taxon>Pseudomonadota</taxon>
        <taxon>Gammaproteobacteria</taxon>
        <taxon>Moraxellales</taxon>
        <taxon>Moraxellaceae</taxon>
        <taxon>Acinetobacter</taxon>
    </lineage>
</organism>
<dbReference type="OrthoDB" id="869379at2"/>
<accession>S3N357</accession>
<evidence type="ECO:0000313" key="2">
    <source>
        <dbReference type="EMBL" id="EPF74485.1"/>
    </source>
</evidence>
<dbReference type="Gene3D" id="3.40.50.1820">
    <property type="entry name" value="alpha/beta hydrolase"/>
    <property type="match status" value="1"/>
</dbReference>
<dbReference type="PROSITE" id="PS51257">
    <property type="entry name" value="PROKAR_LIPOPROTEIN"/>
    <property type="match status" value="1"/>
</dbReference>
<sequence>MINRLKIKHLVLCSAMISLLTGCQLIKLKQQAMGTQLSNNIETILTSSKLSSETSNLLLLNNQSQSNCINNADLCVVTWSDNQFIDRAEVYSAASELYLAHAQQLENSSSCHKALKPEILSKAGTKVQSCMDQQLAALDKSIRYSYMYLFRTTDSPQSRVFSIRQSQVRTFYNYGLSRFMTLQYLKQNFDQIPTEFQVGEQRYSFDFKSYPSLENMPIEQFRSSYNMKFQGLFTINRRDGFGAEFVVVRKTKPINPSKKFIFNPEEYYKSSEDWNIYFAKNLPVTVIAEPQQAGEKNILTAPFVIRFFDPYKVEDAVVEGDSFKITGNFSVPYGLWLSANNFGMLGYKKVLNMGESSAMPHLFMIEPYQPNKKVIVLIHGLASSPEAWVALTNNIMGDKVLRENYQVWQVFYTTNMPIWESRYQINALLKQAFSQTVAGSVSSQNAVLIGHSMGGIISRLLVSDADIRASAIPFLSDDERKFIYAHPSIVDRFQFDPIPNFSRAVFIAAPHRGTDYADRWFTRSVRKMIHLPGDFFGTLKDGDSPKKVSQSVQLGVATIGPNDLSDKSTFMQLTSSIEPVAGFKYHSIMGNHTQSQDPSMMSDGIVPYKSSHLDHAISEKIIHGGHSIQETPEAVHELQRILRQHLQQ</sequence>
<dbReference type="RefSeq" id="WP_016655932.1">
    <property type="nucleotide sequence ID" value="NZ_KE340352.1"/>
</dbReference>
<dbReference type="HOGENOM" id="CLU_016928_0_0_6"/>
<feature type="domain" description="AB hydrolase-1" evidence="1">
    <location>
        <begin position="375"/>
        <end position="637"/>
    </location>
</feature>
<reference evidence="2 3" key="1">
    <citation type="submission" date="2013-06" db="EMBL/GenBank/DDBJ databases">
        <title>The Genome Sequence of Acinetobacter rudis CIP 110305.</title>
        <authorList>
            <consortium name="The Broad Institute Genome Sequencing Platform"/>
            <consortium name="The Broad Institute Genome Sequencing Center for Infectious Disease"/>
            <person name="Cerqueira G."/>
            <person name="Feldgarden M."/>
            <person name="Courvalin P."/>
            <person name="Perichon B."/>
            <person name="Grillot-Courvalin C."/>
            <person name="Clermont D."/>
            <person name="Rocha E."/>
            <person name="Yoon E.-J."/>
            <person name="Nemec A."/>
            <person name="Young S.K."/>
            <person name="Zeng Q."/>
            <person name="Gargeya S."/>
            <person name="Fitzgerald M."/>
            <person name="Abouelleil A."/>
            <person name="Alvarado L."/>
            <person name="Berlin A.M."/>
            <person name="Chapman S.B."/>
            <person name="Dewar J."/>
            <person name="Goldberg J."/>
            <person name="Griggs A."/>
            <person name="Gujja S."/>
            <person name="Hansen M."/>
            <person name="Howarth C."/>
            <person name="Imamovic A."/>
            <person name="Larimer J."/>
            <person name="McCowan C."/>
            <person name="Murphy C."/>
            <person name="Pearson M."/>
            <person name="Priest M."/>
            <person name="Roberts A."/>
            <person name="Saif S."/>
            <person name="Shea T."/>
            <person name="Sykes S."/>
            <person name="Wortman J."/>
            <person name="Nusbaum C."/>
            <person name="Birren B."/>
        </authorList>
    </citation>
    <scope>NUCLEOTIDE SEQUENCE [LARGE SCALE GENOMIC DNA]</scope>
    <source>
        <strain evidence="2 3">CIP 110305</strain>
    </source>
</reference>
<keyword evidence="3" id="KW-1185">Reference proteome</keyword>
<dbReference type="SUPFAM" id="SSF53474">
    <property type="entry name" value="alpha/beta-Hydrolases"/>
    <property type="match status" value="1"/>
</dbReference>
<comment type="caution">
    <text evidence="2">The sequence shown here is derived from an EMBL/GenBank/DDBJ whole genome shotgun (WGS) entry which is preliminary data.</text>
</comment>
<dbReference type="Pfam" id="PF12697">
    <property type="entry name" value="Abhydrolase_6"/>
    <property type="match status" value="1"/>
</dbReference>
<dbReference type="Proteomes" id="UP000014568">
    <property type="component" value="Unassembled WGS sequence"/>
</dbReference>
<dbReference type="EMBL" id="ATGI01000018">
    <property type="protein sequence ID" value="EPF74485.1"/>
    <property type="molecule type" value="Genomic_DNA"/>
</dbReference>